<dbReference type="Proteomes" id="UP000280696">
    <property type="component" value="Unassembled WGS sequence"/>
</dbReference>
<evidence type="ECO:0000256" key="1">
    <source>
        <dbReference type="SAM" id="Phobius"/>
    </source>
</evidence>
<keyword evidence="1" id="KW-0472">Membrane</keyword>
<dbReference type="OrthoDB" id="9773060at2"/>
<feature type="transmembrane region" description="Helical" evidence="1">
    <location>
        <begin position="42"/>
        <end position="59"/>
    </location>
</feature>
<protein>
    <submittedName>
        <fullName evidence="2">Uncharacterized protein</fullName>
    </submittedName>
</protein>
<evidence type="ECO:0000313" key="3">
    <source>
        <dbReference type="Proteomes" id="UP000280696"/>
    </source>
</evidence>
<evidence type="ECO:0000313" key="2">
    <source>
        <dbReference type="EMBL" id="RKI88409.1"/>
    </source>
</evidence>
<gene>
    <name evidence="2" type="ORF">D7V94_19430</name>
</gene>
<proteinExistence type="predicted"/>
<organism evidence="2 3">
    <name type="scientific">Parablautia intestinalis</name>
    <dbReference type="NCBI Taxonomy" id="2320100"/>
    <lineage>
        <taxon>Bacteria</taxon>
        <taxon>Bacillati</taxon>
        <taxon>Bacillota</taxon>
        <taxon>Clostridia</taxon>
        <taxon>Lachnospirales</taxon>
        <taxon>Lachnospiraceae</taxon>
        <taxon>Parablautia</taxon>
    </lineage>
</organism>
<dbReference type="EMBL" id="RAYQ01000028">
    <property type="protein sequence ID" value="RKI88409.1"/>
    <property type="molecule type" value="Genomic_DNA"/>
</dbReference>
<dbReference type="AlphaFoldDB" id="A0A3A9AAD7"/>
<sequence length="75" mass="8385">MWESCTLAFPCSVNGLFHDGIASYTHFHGACLLVFSSFVRNSVVLAVYLLFSVACFFTVHEHLHPDYHSHNPQAG</sequence>
<keyword evidence="1" id="KW-0812">Transmembrane</keyword>
<keyword evidence="3" id="KW-1185">Reference proteome</keyword>
<reference evidence="2 3" key="1">
    <citation type="submission" date="2018-09" db="EMBL/GenBank/DDBJ databases">
        <title>Murine metabolic-syndrome-specific gut microbial biobank.</title>
        <authorList>
            <person name="Liu C."/>
        </authorList>
    </citation>
    <scope>NUCLEOTIDE SEQUENCE [LARGE SCALE GENOMIC DNA]</scope>
    <source>
        <strain evidence="2 3">0.1xD8-82</strain>
    </source>
</reference>
<keyword evidence="1" id="KW-1133">Transmembrane helix</keyword>
<name>A0A3A9AAD7_9FIRM</name>
<comment type="caution">
    <text evidence="2">The sequence shown here is derived from an EMBL/GenBank/DDBJ whole genome shotgun (WGS) entry which is preliminary data.</text>
</comment>
<accession>A0A3A9AAD7</accession>